<dbReference type="Gene3D" id="3.40.50.300">
    <property type="entry name" value="P-loop containing nucleotide triphosphate hydrolases"/>
    <property type="match status" value="1"/>
</dbReference>
<dbReference type="FunFam" id="1.10.30.10:FF:000041">
    <property type="entry name" value="HMG box family protein"/>
    <property type="match status" value="1"/>
</dbReference>
<evidence type="ECO:0000256" key="1">
    <source>
        <dbReference type="ARBA" id="ARBA00009776"/>
    </source>
</evidence>
<evidence type="ECO:0000313" key="8">
    <source>
        <dbReference type="EMBL" id="CAG8459783.1"/>
    </source>
</evidence>
<gene>
    <name evidence="8" type="ORF">PBRASI_LOCUS517</name>
</gene>
<dbReference type="GO" id="GO:0003690">
    <property type="term" value="F:double-stranded DNA binding"/>
    <property type="evidence" value="ECO:0007669"/>
    <property type="project" value="UniProtKB-ARBA"/>
</dbReference>
<dbReference type="InterPro" id="IPR039430">
    <property type="entry name" value="Thymidylate_kin-like_dom"/>
</dbReference>
<dbReference type="PROSITE" id="PS50118">
    <property type="entry name" value="HMG_BOX_2"/>
    <property type="match status" value="1"/>
</dbReference>
<dbReference type="GO" id="GO:0006357">
    <property type="term" value="P:regulation of transcription by RNA polymerase II"/>
    <property type="evidence" value="ECO:0007669"/>
    <property type="project" value="UniProtKB-ARBA"/>
</dbReference>
<reference evidence="8" key="1">
    <citation type="submission" date="2021-06" db="EMBL/GenBank/DDBJ databases">
        <authorList>
            <person name="Kallberg Y."/>
            <person name="Tangrot J."/>
            <person name="Rosling A."/>
        </authorList>
    </citation>
    <scope>NUCLEOTIDE SEQUENCE</scope>
    <source>
        <strain evidence="8">BR232B</strain>
    </source>
</reference>
<dbReference type="GO" id="GO:0006227">
    <property type="term" value="P:dUDP biosynthetic process"/>
    <property type="evidence" value="ECO:0007669"/>
    <property type="project" value="TreeGrafter"/>
</dbReference>
<evidence type="ECO:0000256" key="3">
    <source>
        <dbReference type="ARBA" id="ARBA00023125"/>
    </source>
</evidence>
<dbReference type="SUPFAM" id="SSF52540">
    <property type="entry name" value="P-loop containing nucleoside triphosphate hydrolases"/>
    <property type="match status" value="1"/>
</dbReference>
<dbReference type="EMBL" id="CAJVPI010000025">
    <property type="protein sequence ID" value="CAG8459783.1"/>
    <property type="molecule type" value="Genomic_DNA"/>
</dbReference>
<dbReference type="PANTHER" id="PTHR10344">
    <property type="entry name" value="THYMIDYLATE KINASE"/>
    <property type="match status" value="1"/>
</dbReference>
<feature type="region of interest" description="Disordered" evidence="6">
    <location>
        <begin position="1"/>
        <end position="38"/>
    </location>
</feature>
<feature type="compositionally biased region" description="Polar residues" evidence="6">
    <location>
        <begin position="57"/>
        <end position="70"/>
    </location>
</feature>
<dbReference type="SMART" id="SM00398">
    <property type="entry name" value="HMG"/>
    <property type="match status" value="1"/>
</dbReference>
<dbReference type="OrthoDB" id="6247875at2759"/>
<proteinExistence type="inferred from homology"/>
<feature type="compositionally biased region" description="Polar residues" evidence="6">
    <location>
        <begin position="17"/>
        <end position="36"/>
    </location>
</feature>
<keyword evidence="3 5" id="KW-0238">DNA-binding</keyword>
<evidence type="ECO:0000313" key="9">
    <source>
        <dbReference type="Proteomes" id="UP000789739"/>
    </source>
</evidence>
<evidence type="ECO:0000256" key="4">
    <source>
        <dbReference type="ARBA" id="ARBA00023163"/>
    </source>
</evidence>
<evidence type="ECO:0000256" key="5">
    <source>
        <dbReference type="PROSITE-ProRule" id="PRU00267"/>
    </source>
</evidence>
<dbReference type="PANTHER" id="PTHR10344:SF1">
    <property type="entry name" value="THYMIDYLATE KINASE"/>
    <property type="match status" value="1"/>
</dbReference>
<evidence type="ECO:0000259" key="7">
    <source>
        <dbReference type="PROSITE" id="PS50118"/>
    </source>
</evidence>
<dbReference type="Pfam" id="PF00505">
    <property type="entry name" value="HMG_box"/>
    <property type="match status" value="1"/>
</dbReference>
<comment type="caution">
    <text evidence="8">The sequence shown here is derived from an EMBL/GenBank/DDBJ whole genome shotgun (WGS) entry which is preliminary data.</text>
</comment>
<dbReference type="Pfam" id="PF02223">
    <property type="entry name" value="Thymidylate_kin"/>
    <property type="match status" value="1"/>
</dbReference>
<dbReference type="InterPro" id="IPR036910">
    <property type="entry name" value="HMG_box_dom_sf"/>
</dbReference>
<dbReference type="GO" id="GO:0004550">
    <property type="term" value="F:nucleoside diphosphate kinase activity"/>
    <property type="evidence" value="ECO:0007669"/>
    <property type="project" value="TreeGrafter"/>
</dbReference>
<keyword evidence="4" id="KW-0804">Transcription</keyword>
<keyword evidence="5" id="KW-0539">Nucleus</keyword>
<feature type="region of interest" description="Disordered" evidence="6">
    <location>
        <begin position="275"/>
        <end position="297"/>
    </location>
</feature>
<dbReference type="AlphaFoldDB" id="A0A9N8VSX1"/>
<feature type="region of interest" description="Disordered" evidence="6">
    <location>
        <begin position="57"/>
        <end position="115"/>
    </location>
</feature>
<protein>
    <submittedName>
        <fullName evidence="8">6467_t:CDS:1</fullName>
    </submittedName>
</protein>
<feature type="DNA-binding region" description="HMG box" evidence="5">
    <location>
        <begin position="113"/>
        <end position="181"/>
    </location>
</feature>
<dbReference type="GO" id="GO:0003700">
    <property type="term" value="F:DNA-binding transcription factor activity"/>
    <property type="evidence" value="ECO:0007669"/>
    <property type="project" value="UniProtKB-ARBA"/>
</dbReference>
<organism evidence="8 9">
    <name type="scientific">Paraglomus brasilianum</name>
    <dbReference type="NCBI Taxonomy" id="144538"/>
    <lineage>
        <taxon>Eukaryota</taxon>
        <taxon>Fungi</taxon>
        <taxon>Fungi incertae sedis</taxon>
        <taxon>Mucoromycota</taxon>
        <taxon>Glomeromycotina</taxon>
        <taxon>Glomeromycetes</taxon>
        <taxon>Paraglomerales</taxon>
        <taxon>Paraglomeraceae</taxon>
        <taxon>Paraglomus</taxon>
    </lineage>
</organism>
<dbReference type="GO" id="GO:0006233">
    <property type="term" value="P:dTDP biosynthetic process"/>
    <property type="evidence" value="ECO:0007669"/>
    <property type="project" value="TreeGrafter"/>
</dbReference>
<feature type="domain" description="HMG box" evidence="7">
    <location>
        <begin position="113"/>
        <end position="181"/>
    </location>
</feature>
<accession>A0A9N8VSX1</accession>
<dbReference type="GO" id="GO:0006235">
    <property type="term" value="P:dTTP biosynthetic process"/>
    <property type="evidence" value="ECO:0007669"/>
    <property type="project" value="TreeGrafter"/>
</dbReference>
<evidence type="ECO:0000256" key="6">
    <source>
        <dbReference type="SAM" id="MobiDB-lite"/>
    </source>
</evidence>
<dbReference type="InterPro" id="IPR027417">
    <property type="entry name" value="P-loop_NTPase"/>
</dbReference>
<dbReference type="CDD" id="cd01389">
    <property type="entry name" value="HMG-box_ROX1-like"/>
    <property type="match status" value="1"/>
</dbReference>
<dbReference type="GO" id="GO:0005739">
    <property type="term" value="C:mitochondrion"/>
    <property type="evidence" value="ECO:0007669"/>
    <property type="project" value="TreeGrafter"/>
</dbReference>
<dbReference type="InterPro" id="IPR009071">
    <property type="entry name" value="HMG_box_dom"/>
</dbReference>
<dbReference type="SUPFAM" id="SSF47095">
    <property type="entry name" value="HMG-box"/>
    <property type="match status" value="1"/>
</dbReference>
<comment type="similarity">
    <text evidence="1">Belongs to the thymidylate kinase family.</text>
</comment>
<name>A0A9N8VSX1_9GLOM</name>
<dbReference type="GO" id="GO:0004798">
    <property type="term" value="F:dTMP kinase activity"/>
    <property type="evidence" value="ECO:0007669"/>
    <property type="project" value="TreeGrafter"/>
</dbReference>
<evidence type="ECO:0000256" key="2">
    <source>
        <dbReference type="ARBA" id="ARBA00023015"/>
    </source>
</evidence>
<dbReference type="Gene3D" id="1.10.30.10">
    <property type="entry name" value="High mobility group box domain"/>
    <property type="match status" value="1"/>
</dbReference>
<keyword evidence="9" id="KW-1185">Reference proteome</keyword>
<dbReference type="GO" id="GO:0005634">
    <property type="term" value="C:nucleus"/>
    <property type="evidence" value="ECO:0007669"/>
    <property type="project" value="UniProtKB-UniRule"/>
</dbReference>
<dbReference type="Proteomes" id="UP000789739">
    <property type="component" value="Unassembled WGS sequence"/>
</dbReference>
<sequence>MSTPAETPETHSDENTEQLPSPSNCELHSSSPNSALSPLHSAASISNLINHDEWCSSPISTAPSSPQTNKRQLDTTADVETKRRRLQDSQLNIDDMDNKTSAKSTTKQKKPYIPRPPNSFILYRQHHHPLILNQNPGINNSEISRIVADHWKNLSEEEREEWKRKAEEAKESHMRAYPDYKYQPRRRAGPVIKNIKPRDTRESVMDNFLVEINAKTDRRSADIVSHRMASNQSVVIIERGAKELSHLRGAKQLPSEIIRSTINIPSIHRLPSFSRSPPQPLLSPLAPVASPTTTSAPSSSRGALIVLEGYEDGATTMQAAKLLEFLKNEGIKAKLWKFPDASTPAGEALTKHRQNNGHSQPRALHLLIAAHWWELVPTMREHLSNGITLIVDHYIYTAIASSAAAGLDINWCKSSYTNIPCPDLTFFLSTDRDKEAVDNGDIRMSNDWQRRVQDAFHDLFEVKWKLLDARKSAVLVHAQIIEASIDIIEQCKKSTPSNNSSGNDIRQSAAMPLKRHNQFPHPVQVQL</sequence>
<dbReference type="GO" id="GO:0005829">
    <property type="term" value="C:cytosol"/>
    <property type="evidence" value="ECO:0007669"/>
    <property type="project" value="TreeGrafter"/>
</dbReference>
<keyword evidence="2" id="KW-0805">Transcription regulation</keyword>